<sequence>MAPSSWVKEEVQRCCYQAALKNMTLPKKKSPGQMITSKTFNTFKQWSQRFPIRLYWCHGHLRIQQNEEVDRLAREAANTGTTSTYTLHHISISKLKEVTKQNSSTPPNLSNMERERIKFKTQPKLIIQSLNQLEKGLAATIHQLHSNHTPLNAYLHQIKQVDSPLCQHCNTPETTAHYLLFCKQFQHQRRECKKKIIQNCLILNPNTYTSIMDCPTVFPFLANYII</sequence>
<organism evidence="1 2">
    <name type="scientific">Austropuccinia psidii MF-1</name>
    <dbReference type="NCBI Taxonomy" id="1389203"/>
    <lineage>
        <taxon>Eukaryota</taxon>
        <taxon>Fungi</taxon>
        <taxon>Dikarya</taxon>
        <taxon>Basidiomycota</taxon>
        <taxon>Pucciniomycotina</taxon>
        <taxon>Pucciniomycetes</taxon>
        <taxon>Pucciniales</taxon>
        <taxon>Sphaerophragmiaceae</taxon>
        <taxon>Austropuccinia</taxon>
    </lineage>
</organism>
<dbReference type="EMBL" id="AVOT02026880">
    <property type="protein sequence ID" value="MBW0518795.1"/>
    <property type="molecule type" value="Genomic_DNA"/>
</dbReference>
<proteinExistence type="predicted"/>
<dbReference type="InterPro" id="IPR036397">
    <property type="entry name" value="RNaseH_sf"/>
</dbReference>
<evidence type="ECO:0008006" key="3">
    <source>
        <dbReference type="Google" id="ProtNLM"/>
    </source>
</evidence>
<evidence type="ECO:0000313" key="1">
    <source>
        <dbReference type="EMBL" id="MBW0518795.1"/>
    </source>
</evidence>
<dbReference type="Gene3D" id="3.30.420.10">
    <property type="entry name" value="Ribonuclease H-like superfamily/Ribonuclease H"/>
    <property type="match status" value="1"/>
</dbReference>
<gene>
    <name evidence="1" type="ORF">O181_058510</name>
</gene>
<dbReference type="OrthoDB" id="3267074at2759"/>
<evidence type="ECO:0000313" key="2">
    <source>
        <dbReference type="Proteomes" id="UP000765509"/>
    </source>
</evidence>
<reference evidence="1" key="1">
    <citation type="submission" date="2021-03" db="EMBL/GenBank/DDBJ databases">
        <title>Draft genome sequence of rust myrtle Austropuccinia psidii MF-1, a brazilian biotype.</title>
        <authorList>
            <person name="Quecine M.C."/>
            <person name="Pachon D.M.R."/>
            <person name="Bonatelli M.L."/>
            <person name="Correr F.H."/>
            <person name="Franceschini L.M."/>
            <person name="Leite T.F."/>
            <person name="Margarido G.R.A."/>
            <person name="Almeida C.A."/>
            <person name="Ferrarezi J.A."/>
            <person name="Labate C.A."/>
        </authorList>
    </citation>
    <scope>NUCLEOTIDE SEQUENCE</scope>
    <source>
        <strain evidence="1">MF-1</strain>
    </source>
</reference>
<dbReference type="SUPFAM" id="SSF53098">
    <property type="entry name" value="Ribonuclease H-like"/>
    <property type="match status" value="1"/>
</dbReference>
<comment type="caution">
    <text evidence="1">The sequence shown here is derived from an EMBL/GenBank/DDBJ whole genome shotgun (WGS) entry which is preliminary data.</text>
</comment>
<name>A0A9Q3EGN3_9BASI</name>
<accession>A0A9Q3EGN3</accession>
<keyword evidence="2" id="KW-1185">Reference proteome</keyword>
<dbReference type="GO" id="GO:0003676">
    <property type="term" value="F:nucleic acid binding"/>
    <property type="evidence" value="ECO:0007669"/>
    <property type="project" value="InterPro"/>
</dbReference>
<dbReference type="AlphaFoldDB" id="A0A9Q3EGN3"/>
<dbReference type="Proteomes" id="UP000765509">
    <property type="component" value="Unassembled WGS sequence"/>
</dbReference>
<dbReference type="InterPro" id="IPR012337">
    <property type="entry name" value="RNaseH-like_sf"/>
</dbReference>
<protein>
    <recommendedName>
        <fullName evidence="3">RNase H type-1 domain-containing protein</fullName>
    </recommendedName>
</protein>